<dbReference type="CDD" id="cd00002">
    <property type="entry name" value="YbaK_deacylase"/>
    <property type="match status" value="1"/>
</dbReference>
<keyword evidence="3 4" id="KW-0456">Lyase</keyword>
<comment type="similarity">
    <text evidence="1 4">Belongs to the prolyl-tRNA editing family. YbaK/EbsC subfamily.</text>
</comment>
<comment type="caution">
    <text evidence="6">The sequence shown here is derived from an EMBL/GenBank/DDBJ whole genome shotgun (WGS) entry which is preliminary data.</text>
</comment>
<dbReference type="AlphaFoldDB" id="A0A2I1I3Z6"/>
<feature type="domain" description="YbaK/aminoacyl-tRNA synthetase-associated" evidence="5">
    <location>
        <begin position="37"/>
        <end position="157"/>
    </location>
</feature>
<dbReference type="PIRSF" id="PIRSF006181">
    <property type="entry name" value="EbsC_YbaK"/>
    <property type="match status" value="1"/>
</dbReference>
<accession>A0A2I1I3Z6</accession>
<keyword evidence="2 4" id="KW-0648">Protein biosynthesis</keyword>
<dbReference type="Pfam" id="PF04073">
    <property type="entry name" value="tRNA_edit"/>
    <property type="match status" value="1"/>
</dbReference>
<proteinExistence type="inferred from homology"/>
<name>A0A2I1I3Z6_9ACTO</name>
<sequence>MGKKKANSSSPSGPTRAIEALNKAGISFTLHEYEHSPEARTYGGETVEKLGVNPATAFKTLMVKLNTGEFVVGIIPVLHHLSMKLIAKAAGAKNAEMADPAVAQRRTGYVVGGISPLGQTTSHRLFVDESCLDHDTMIVSGGRRGYSVELSPLDFIDVSGAECVPLSAID</sequence>
<evidence type="ECO:0000313" key="7">
    <source>
        <dbReference type="Proteomes" id="UP000234545"/>
    </source>
</evidence>
<dbReference type="GO" id="GO:0002161">
    <property type="term" value="F:aminoacyl-tRNA deacylase activity"/>
    <property type="evidence" value="ECO:0007669"/>
    <property type="project" value="InterPro"/>
</dbReference>
<evidence type="ECO:0000259" key="5">
    <source>
        <dbReference type="Pfam" id="PF04073"/>
    </source>
</evidence>
<evidence type="ECO:0000256" key="1">
    <source>
        <dbReference type="ARBA" id="ARBA00009798"/>
    </source>
</evidence>
<dbReference type="InterPro" id="IPR004369">
    <property type="entry name" value="Prolyl-tRNA_editing_YbaK/EbsC"/>
</dbReference>
<dbReference type="NCBIfam" id="TIGR00011">
    <property type="entry name" value="YbaK_EbsC"/>
    <property type="match status" value="1"/>
</dbReference>
<evidence type="ECO:0000256" key="3">
    <source>
        <dbReference type="ARBA" id="ARBA00023239"/>
    </source>
</evidence>
<dbReference type="Gene3D" id="3.90.960.10">
    <property type="entry name" value="YbaK/aminoacyl-tRNA synthetase-associated domain"/>
    <property type="match status" value="1"/>
</dbReference>
<evidence type="ECO:0000256" key="4">
    <source>
        <dbReference type="PIRNR" id="PIRNR006181"/>
    </source>
</evidence>
<dbReference type="InterPro" id="IPR036754">
    <property type="entry name" value="YbaK/aa-tRNA-synt-asso_dom_sf"/>
</dbReference>
<organism evidence="6 7">
    <name type="scientific">Schaalia turicensis</name>
    <dbReference type="NCBI Taxonomy" id="131111"/>
    <lineage>
        <taxon>Bacteria</taxon>
        <taxon>Bacillati</taxon>
        <taxon>Actinomycetota</taxon>
        <taxon>Actinomycetes</taxon>
        <taxon>Actinomycetales</taxon>
        <taxon>Actinomycetaceae</taxon>
        <taxon>Schaalia</taxon>
    </lineage>
</organism>
<dbReference type="EMBL" id="PKKJ01000013">
    <property type="protein sequence ID" value="PKY65813.1"/>
    <property type="molecule type" value="Genomic_DNA"/>
</dbReference>
<dbReference type="PANTHER" id="PTHR30411">
    <property type="entry name" value="CYTOPLASMIC PROTEIN"/>
    <property type="match status" value="1"/>
</dbReference>
<gene>
    <name evidence="6" type="ORF">CYJ25_07655</name>
</gene>
<dbReference type="GO" id="GO:0006412">
    <property type="term" value="P:translation"/>
    <property type="evidence" value="ECO:0007669"/>
    <property type="project" value="UniProtKB-KW"/>
</dbReference>
<dbReference type="EC" id="4.2.-.-" evidence="4"/>
<dbReference type="GO" id="GO:0016829">
    <property type="term" value="F:lyase activity"/>
    <property type="evidence" value="ECO:0007669"/>
    <property type="project" value="UniProtKB-KW"/>
</dbReference>
<dbReference type="RefSeq" id="WP_101628573.1">
    <property type="nucleotide sequence ID" value="NZ_PKKJ01000013.1"/>
</dbReference>
<evidence type="ECO:0000256" key="2">
    <source>
        <dbReference type="ARBA" id="ARBA00022917"/>
    </source>
</evidence>
<dbReference type="OrthoDB" id="9809296at2"/>
<dbReference type="SUPFAM" id="SSF55826">
    <property type="entry name" value="YbaK/ProRS associated domain"/>
    <property type="match status" value="1"/>
</dbReference>
<protein>
    <recommendedName>
        <fullName evidence="4">Cys-tRNA(Pro)/Cys-tRNA(Cys) deacylase</fullName>
        <ecNumber evidence="4">4.2.-.-</ecNumber>
    </recommendedName>
</protein>
<dbReference type="PANTHER" id="PTHR30411:SF0">
    <property type="entry name" value="CYS-TRNA(PRO)_CYS-TRNA(CYS) DEACYLASE YBAK"/>
    <property type="match status" value="1"/>
</dbReference>
<dbReference type="Proteomes" id="UP000234545">
    <property type="component" value="Unassembled WGS sequence"/>
</dbReference>
<dbReference type="InterPro" id="IPR007214">
    <property type="entry name" value="YbaK/aa-tRNA-synth-assoc-dom"/>
</dbReference>
<evidence type="ECO:0000313" key="6">
    <source>
        <dbReference type="EMBL" id="PKY65813.1"/>
    </source>
</evidence>
<reference evidence="6 7" key="1">
    <citation type="submission" date="2017-12" db="EMBL/GenBank/DDBJ databases">
        <title>Phylogenetic diversity of female urinary microbiome.</title>
        <authorList>
            <person name="Thomas-White K."/>
            <person name="Wolfe A.J."/>
        </authorList>
    </citation>
    <scope>NUCLEOTIDE SEQUENCE [LARGE SCALE GENOMIC DNA]</scope>
    <source>
        <strain evidence="6 7">UMB0250</strain>
    </source>
</reference>